<dbReference type="EMBL" id="LLXL01002569">
    <property type="protein sequence ID" value="PKK60483.1"/>
    <property type="molecule type" value="Genomic_DNA"/>
</dbReference>
<dbReference type="EMBL" id="LLXJ01001509">
    <property type="protein sequence ID" value="PKC01828.1"/>
    <property type="molecule type" value="Genomic_DNA"/>
</dbReference>
<gene>
    <name evidence="1" type="ORF">RhiirA5_426109</name>
    <name evidence="2" type="ORF">RhiirC2_793247</name>
</gene>
<dbReference type="VEuPathDB" id="FungiDB:FUN_005539"/>
<evidence type="ECO:0000313" key="3">
    <source>
        <dbReference type="Proteomes" id="UP000232722"/>
    </source>
</evidence>
<protein>
    <submittedName>
        <fullName evidence="1">Uncharacterized protein</fullName>
    </submittedName>
</protein>
<evidence type="ECO:0000313" key="1">
    <source>
        <dbReference type="EMBL" id="PKC01828.1"/>
    </source>
</evidence>
<sequence>MSAKTSGLYISIHDIDIKTIISFYNYVIAYQSQDDNNYNFINYLIFYSYIEYIRDSLPTILFKASLWNEKDYVPYMHMDHEIAYPQSTKTKIKYEDINEFAENSAEEFMKLINESAVEEIITEDGVQNSVSSSEIISNKITEELVVVHAALFCQKNDGSLQLSLKFWHSFRELFFYEYKAFSEQMRQKYNDDIDKSVIQHLINSLQYRNHEGYLDSTPIQEKNTLKKNDRLY</sequence>
<proteinExistence type="predicted"/>
<reference evidence="2 4" key="3">
    <citation type="submission" date="2017-10" db="EMBL/GenBank/DDBJ databases">
        <title>Extensive intraspecific genome diversity in a model arbuscular mycorrhizal fungus.</title>
        <authorList>
            <person name="Chen E.C.H."/>
            <person name="Morin E."/>
            <person name="Baudet D."/>
            <person name="Noel J."/>
            <person name="Ndikumana S."/>
            <person name="Charron P."/>
            <person name="St-Onge C."/>
            <person name="Giorgi J."/>
            <person name="Grigoriev I.V."/>
            <person name="Roux C."/>
            <person name="Martin F.M."/>
            <person name="Corradi N."/>
        </authorList>
    </citation>
    <scope>NUCLEOTIDE SEQUENCE [LARGE SCALE GENOMIC DNA]</scope>
    <source>
        <strain evidence="2 4">C2</strain>
    </source>
</reference>
<organism evidence="1 3">
    <name type="scientific">Rhizophagus irregularis</name>
    <dbReference type="NCBI Taxonomy" id="588596"/>
    <lineage>
        <taxon>Eukaryota</taxon>
        <taxon>Fungi</taxon>
        <taxon>Fungi incertae sedis</taxon>
        <taxon>Mucoromycota</taxon>
        <taxon>Glomeromycotina</taxon>
        <taxon>Glomeromycetes</taxon>
        <taxon>Glomerales</taxon>
        <taxon>Glomeraceae</taxon>
        <taxon>Rhizophagus</taxon>
    </lineage>
</organism>
<comment type="caution">
    <text evidence="1">The sequence shown here is derived from an EMBL/GenBank/DDBJ whole genome shotgun (WGS) entry which is preliminary data.</text>
</comment>
<dbReference type="Proteomes" id="UP000232722">
    <property type="component" value="Unassembled WGS sequence"/>
</dbReference>
<dbReference type="VEuPathDB" id="FungiDB:RhiirFUN_005228"/>
<evidence type="ECO:0000313" key="2">
    <source>
        <dbReference type="EMBL" id="PKK60483.1"/>
    </source>
</evidence>
<reference evidence="1 3" key="2">
    <citation type="submission" date="2017-09" db="EMBL/GenBank/DDBJ databases">
        <title>Extensive intraspecific genome diversity in a model arbuscular mycorrhizal fungus.</title>
        <authorList>
            <person name="Chen E.C."/>
            <person name="Morin E."/>
            <person name="Beaudet D."/>
            <person name="Noel J."/>
            <person name="Ndikumana S."/>
            <person name="Charron P."/>
            <person name="St-Onge C."/>
            <person name="Giorgi J."/>
            <person name="Grigoriev I.V."/>
            <person name="Roux C."/>
            <person name="Martin F.M."/>
            <person name="Corradi N."/>
        </authorList>
    </citation>
    <scope>NUCLEOTIDE SEQUENCE [LARGE SCALE GENOMIC DNA]</scope>
    <source>
        <strain evidence="1 3">A5</strain>
    </source>
</reference>
<dbReference type="Proteomes" id="UP000233469">
    <property type="component" value="Unassembled WGS sequence"/>
</dbReference>
<name>A0A2N0P4T3_9GLOM</name>
<accession>A0A2N0P4T3</accession>
<reference evidence="3 4" key="1">
    <citation type="submission" date="2016-04" db="EMBL/GenBank/DDBJ databases">
        <title>Genome analyses suggest a sexual origin of heterokaryosis in a supposedly ancient asexual fungus.</title>
        <authorList>
            <person name="Ropars J."/>
            <person name="Sedzielewska K."/>
            <person name="Noel J."/>
            <person name="Charron P."/>
            <person name="Farinelli L."/>
            <person name="Marton T."/>
            <person name="Kruger M."/>
            <person name="Pelin A."/>
            <person name="Brachmann A."/>
            <person name="Corradi N."/>
        </authorList>
    </citation>
    <scope>NUCLEOTIDE SEQUENCE [LARGE SCALE GENOMIC DNA]</scope>
    <source>
        <strain evidence="1 3">A5</strain>
        <strain evidence="2 4">C2</strain>
    </source>
</reference>
<evidence type="ECO:0000313" key="4">
    <source>
        <dbReference type="Proteomes" id="UP000233469"/>
    </source>
</evidence>
<dbReference type="AlphaFoldDB" id="A0A2N0P4T3"/>